<keyword evidence="4" id="KW-0933">Apicoplast</keyword>
<dbReference type="EMBL" id="JAHBMH010000031">
    <property type="protein sequence ID" value="KAK1932138.1"/>
    <property type="molecule type" value="Genomic_DNA"/>
</dbReference>
<keyword evidence="5" id="KW-1185">Reference proteome</keyword>
<evidence type="ECO:0000256" key="1">
    <source>
        <dbReference type="ARBA" id="ARBA00022741"/>
    </source>
</evidence>
<dbReference type="PANTHER" id="PTHR11638:SF18">
    <property type="entry name" value="HEAT SHOCK PROTEIN 104"/>
    <property type="match status" value="1"/>
</dbReference>
<dbReference type="Pfam" id="PF07724">
    <property type="entry name" value="AAA_2"/>
    <property type="match status" value="1"/>
</dbReference>
<comment type="caution">
    <text evidence="4">The sequence shown here is derived from an EMBL/GenBank/DDBJ whole genome shotgun (WGS) entry which is preliminary data.</text>
</comment>
<evidence type="ECO:0000259" key="3">
    <source>
        <dbReference type="Pfam" id="PF07724"/>
    </source>
</evidence>
<evidence type="ECO:0000256" key="2">
    <source>
        <dbReference type="ARBA" id="ARBA00022840"/>
    </source>
</evidence>
<proteinExistence type="predicted"/>
<dbReference type="Gene3D" id="3.40.50.300">
    <property type="entry name" value="P-loop containing nucleotide triphosphate hydrolases"/>
    <property type="match status" value="1"/>
</dbReference>
<feature type="domain" description="ATPase AAA-type core" evidence="3">
    <location>
        <begin position="1"/>
        <end position="123"/>
    </location>
</feature>
<gene>
    <name evidence="4" type="ORF">X943_004011</name>
</gene>
<dbReference type="InterPro" id="IPR050130">
    <property type="entry name" value="ClpA_ClpB"/>
</dbReference>
<accession>A0AAD9LCZ4</accession>
<dbReference type="InterPro" id="IPR003959">
    <property type="entry name" value="ATPase_AAA_core"/>
</dbReference>
<dbReference type="GO" id="GO:0005524">
    <property type="term" value="F:ATP binding"/>
    <property type="evidence" value="ECO:0007669"/>
    <property type="project" value="UniProtKB-KW"/>
</dbReference>
<evidence type="ECO:0000313" key="4">
    <source>
        <dbReference type="EMBL" id="KAK1932138.1"/>
    </source>
</evidence>
<dbReference type="GO" id="GO:0005737">
    <property type="term" value="C:cytoplasm"/>
    <property type="evidence" value="ECO:0007669"/>
    <property type="project" value="TreeGrafter"/>
</dbReference>
<dbReference type="GO" id="GO:0016887">
    <property type="term" value="F:ATP hydrolysis activity"/>
    <property type="evidence" value="ECO:0007669"/>
    <property type="project" value="InterPro"/>
</dbReference>
<protein>
    <submittedName>
        <fullName evidence="4">ClpB</fullName>
    </submittedName>
</protein>
<keyword evidence="2" id="KW-0067">ATP-binding</keyword>
<dbReference type="PRINTS" id="PR00300">
    <property type="entry name" value="CLPPROTEASEA"/>
</dbReference>
<sequence length="232" mass="27260">MSEYMESHSISKLIGSPPGYIGYNLYTNSIDKTKLEYNNIILFDEIEKAHKSINDLMLQILEEGKLTLSNGDVLKFNKSIIIFTSNLGSTNLVQNINKSKYNDTILTAIKNFFRPEFLSRINNTIIFEPTTFISFINIFTSIIKKINLEFNYNFNIHNLIKYEFVKYSYNMLYGIRPLVKLNELLFNKIFIYNKNLINYNLNTIINTLNNLNILNFKYNINSYSFYNFLKCV</sequence>
<dbReference type="SUPFAM" id="SSF52540">
    <property type="entry name" value="P-loop containing nucleoside triphosphate hydrolases"/>
    <property type="match status" value="1"/>
</dbReference>
<dbReference type="PANTHER" id="PTHR11638">
    <property type="entry name" value="ATP-DEPENDENT CLP PROTEASE"/>
    <property type="match status" value="1"/>
</dbReference>
<name>A0AAD9LCZ4_BABDI</name>
<organism evidence="4 5">
    <name type="scientific">Babesia divergens</name>
    <dbReference type="NCBI Taxonomy" id="32595"/>
    <lineage>
        <taxon>Eukaryota</taxon>
        <taxon>Sar</taxon>
        <taxon>Alveolata</taxon>
        <taxon>Apicomplexa</taxon>
        <taxon>Aconoidasida</taxon>
        <taxon>Piroplasmida</taxon>
        <taxon>Babesiidae</taxon>
        <taxon>Babesia</taxon>
    </lineage>
</organism>
<dbReference type="GO" id="GO:0034605">
    <property type="term" value="P:cellular response to heat"/>
    <property type="evidence" value="ECO:0007669"/>
    <property type="project" value="TreeGrafter"/>
</dbReference>
<dbReference type="AlphaFoldDB" id="A0AAD9LCZ4"/>
<keyword evidence="4" id="KW-0934">Plastid</keyword>
<evidence type="ECO:0000313" key="5">
    <source>
        <dbReference type="Proteomes" id="UP001195914"/>
    </source>
</evidence>
<dbReference type="InterPro" id="IPR027417">
    <property type="entry name" value="P-loop_NTPase"/>
</dbReference>
<dbReference type="Proteomes" id="UP001195914">
    <property type="component" value="Unassembled WGS sequence"/>
</dbReference>
<reference evidence="4" key="2">
    <citation type="submission" date="2021-05" db="EMBL/GenBank/DDBJ databases">
        <authorList>
            <person name="Pain A."/>
        </authorList>
    </citation>
    <scope>NUCLEOTIDE SEQUENCE</scope>
    <source>
        <strain evidence="4">1802A</strain>
    </source>
</reference>
<geneLocation type="apicoplast" evidence="4"/>
<reference evidence="4" key="1">
    <citation type="journal article" date="2014" name="Nucleic Acids Res.">
        <title>The evolutionary dynamics of variant antigen genes in Babesia reveal a history of genomic innovation underlying host-parasite interaction.</title>
        <authorList>
            <person name="Jackson A.P."/>
            <person name="Otto T.D."/>
            <person name="Darby A."/>
            <person name="Ramaprasad A."/>
            <person name="Xia D."/>
            <person name="Echaide I.E."/>
            <person name="Farber M."/>
            <person name="Gahlot S."/>
            <person name="Gamble J."/>
            <person name="Gupta D."/>
            <person name="Gupta Y."/>
            <person name="Jackson L."/>
            <person name="Malandrin L."/>
            <person name="Malas T.B."/>
            <person name="Moussa E."/>
            <person name="Nair M."/>
            <person name="Reid A.J."/>
            <person name="Sanders M."/>
            <person name="Sharma J."/>
            <person name="Tracey A."/>
            <person name="Quail M.A."/>
            <person name="Weir W."/>
            <person name="Wastling J.M."/>
            <person name="Hall N."/>
            <person name="Willadsen P."/>
            <person name="Lingelbach K."/>
            <person name="Shiels B."/>
            <person name="Tait A."/>
            <person name="Berriman M."/>
            <person name="Allred D.R."/>
            <person name="Pain A."/>
        </authorList>
    </citation>
    <scope>NUCLEOTIDE SEQUENCE</scope>
    <source>
        <strain evidence="4">1802A</strain>
    </source>
</reference>
<dbReference type="InterPro" id="IPR001270">
    <property type="entry name" value="ClpA/B"/>
</dbReference>
<keyword evidence="1" id="KW-0547">Nucleotide-binding</keyword>